<gene>
    <name evidence="3" type="ordered locus">Sden_2007</name>
</gene>
<feature type="region of interest" description="Disordered" evidence="1">
    <location>
        <begin position="1"/>
        <end position="30"/>
    </location>
</feature>
<evidence type="ECO:0000313" key="4">
    <source>
        <dbReference type="Proteomes" id="UP000001982"/>
    </source>
</evidence>
<name>Q12MN6_SHEDO</name>
<feature type="domain" description="DUF1285" evidence="2">
    <location>
        <begin position="57"/>
        <end position="102"/>
    </location>
</feature>
<protein>
    <recommendedName>
        <fullName evidence="2">DUF1285 domain-containing protein</fullName>
    </recommendedName>
</protein>
<dbReference type="Gene3D" id="2.30.270.10">
    <property type="entry name" value="duf1285 protein"/>
    <property type="match status" value="1"/>
</dbReference>
<dbReference type="EMBL" id="CP000302">
    <property type="protein sequence ID" value="ABE55290.1"/>
    <property type="molecule type" value="Genomic_DNA"/>
</dbReference>
<organism evidence="3 4">
    <name type="scientific">Shewanella denitrificans (strain OS217 / ATCC BAA-1090 / DSM 15013)</name>
    <dbReference type="NCBI Taxonomy" id="318161"/>
    <lineage>
        <taxon>Bacteria</taxon>
        <taxon>Pseudomonadati</taxon>
        <taxon>Pseudomonadota</taxon>
        <taxon>Gammaproteobacteria</taxon>
        <taxon>Alteromonadales</taxon>
        <taxon>Shewanellaceae</taxon>
        <taxon>Shewanella</taxon>
    </lineage>
</organism>
<dbReference type="Gene3D" id="3.10.540.10">
    <property type="entry name" value="duf1285 like domain"/>
    <property type="match status" value="1"/>
</dbReference>
<evidence type="ECO:0000256" key="1">
    <source>
        <dbReference type="SAM" id="MobiDB-lite"/>
    </source>
</evidence>
<evidence type="ECO:0000259" key="2">
    <source>
        <dbReference type="Pfam" id="PF06938"/>
    </source>
</evidence>
<sequence length="182" mass="20500">MTEPKPVKQDKPKLKQETPEQAKLQAQTSESGERALRQFLPEHVPLCDDLSQAPLFDIDGEGNWHYLSSPLPAKFAKLFASILYCIEGQHYLITPVEKLRVQLVASPLVMVDYEVIEGDKLKFISSIGIEYSVLIRDIDIKHDGIHLPLARGLTARLGRACYYRYINEFIVNASQDTGLMGS</sequence>
<dbReference type="STRING" id="318161.Sden_2007"/>
<dbReference type="Pfam" id="PF06938">
    <property type="entry name" value="DUF1285_N"/>
    <property type="match status" value="1"/>
</dbReference>
<dbReference type="InterPro" id="IPR048341">
    <property type="entry name" value="DUF1285_N"/>
</dbReference>
<accession>Q12MN6</accession>
<dbReference type="InterPro" id="IPR023361">
    <property type="entry name" value="DUF1285_beta_roll_sf"/>
</dbReference>
<keyword evidence="4" id="KW-1185">Reference proteome</keyword>
<proteinExistence type="predicted"/>
<reference evidence="3 4" key="1">
    <citation type="submission" date="2006-03" db="EMBL/GenBank/DDBJ databases">
        <title>Complete sequence of Shewanella denitrificans OS217.</title>
        <authorList>
            <consortium name="US DOE Joint Genome Institute"/>
            <person name="Copeland A."/>
            <person name="Lucas S."/>
            <person name="Lapidus A."/>
            <person name="Barry K."/>
            <person name="Detter J.C."/>
            <person name="Glavina del Rio T."/>
            <person name="Hammon N."/>
            <person name="Israni S."/>
            <person name="Dalin E."/>
            <person name="Tice H."/>
            <person name="Pitluck S."/>
            <person name="Brettin T."/>
            <person name="Bruce D."/>
            <person name="Han C."/>
            <person name="Tapia R."/>
            <person name="Gilna P."/>
            <person name="Kiss H."/>
            <person name="Schmutz J."/>
            <person name="Larimer F."/>
            <person name="Land M."/>
            <person name="Hauser L."/>
            <person name="Kyrpides N."/>
            <person name="Lykidis A."/>
            <person name="Richardson P."/>
        </authorList>
    </citation>
    <scope>NUCLEOTIDE SEQUENCE [LARGE SCALE GENOMIC DNA]</scope>
    <source>
        <strain evidence="4">OS217 / ATCC BAA-1090 / DSM 15013</strain>
    </source>
</reference>
<dbReference type="eggNOG" id="COG3816">
    <property type="taxonomic scope" value="Bacteria"/>
</dbReference>
<dbReference type="KEGG" id="sdn:Sden_2007"/>
<dbReference type="RefSeq" id="WP_011496446.1">
    <property type="nucleotide sequence ID" value="NC_007954.1"/>
</dbReference>
<feature type="compositionally biased region" description="Basic and acidic residues" evidence="1">
    <location>
        <begin position="1"/>
        <end position="20"/>
    </location>
</feature>
<dbReference type="HOGENOM" id="CLU_127132_0_0_6"/>
<dbReference type="OrthoDB" id="3078366at2"/>
<dbReference type="AlphaFoldDB" id="Q12MN6"/>
<evidence type="ECO:0000313" key="3">
    <source>
        <dbReference type="EMBL" id="ABE55290.1"/>
    </source>
</evidence>
<dbReference type="Proteomes" id="UP000001982">
    <property type="component" value="Chromosome"/>
</dbReference>